<dbReference type="EMBL" id="JAMDLW010000009">
    <property type="protein sequence ID" value="MCY9519674.1"/>
    <property type="molecule type" value="Genomic_DNA"/>
</dbReference>
<dbReference type="PANTHER" id="PTHR43420">
    <property type="entry name" value="ACETYLTRANSFERASE"/>
    <property type="match status" value="1"/>
</dbReference>
<organism evidence="4 5">
    <name type="scientific">Paenibacillus apiarius</name>
    <dbReference type="NCBI Taxonomy" id="46240"/>
    <lineage>
        <taxon>Bacteria</taxon>
        <taxon>Bacillati</taxon>
        <taxon>Bacillota</taxon>
        <taxon>Bacilli</taxon>
        <taxon>Bacillales</taxon>
        <taxon>Paenibacillaceae</taxon>
        <taxon>Paenibacillus</taxon>
    </lineage>
</organism>
<dbReference type="SUPFAM" id="SSF55729">
    <property type="entry name" value="Acyl-CoA N-acyltransferases (Nat)"/>
    <property type="match status" value="1"/>
</dbReference>
<evidence type="ECO:0000256" key="2">
    <source>
        <dbReference type="ARBA" id="ARBA00023315"/>
    </source>
</evidence>
<evidence type="ECO:0000313" key="5">
    <source>
        <dbReference type="Proteomes" id="UP001207626"/>
    </source>
</evidence>
<evidence type="ECO:0000256" key="1">
    <source>
        <dbReference type="ARBA" id="ARBA00022679"/>
    </source>
</evidence>
<evidence type="ECO:0000313" key="4">
    <source>
        <dbReference type="EMBL" id="MCY9519674.1"/>
    </source>
</evidence>
<dbReference type="InterPro" id="IPR050680">
    <property type="entry name" value="YpeA/RimI_acetyltransf"/>
</dbReference>
<feature type="domain" description="N-acetyltransferase" evidence="3">
    <location>
        <begin position="41"/>
        <end position="184"/>
    </location>
</feature>
<accession>A0ABT4DQS8</accession>
<protein>
    <submittedName>
        <fullName evidence="4">GNAT family N-acetyltransferase</fullName>
    </submittedName>
</protein>
<dbReference type="Pfam" id="PF00583">
    <property type="entry name" value="Acetyltransf_1"/>
    <property type="match status" value="1"/>
</dbReference>
<dbReference type="PROSITE" id="PS51186">
    <property type="entry name" value="GNAT"/>
    <property type="match status" value="1"/>
</dbReference>
<dbReference type="InterPro" id="IPR000182">
    <property type="entry name" value="GNAT_dom"/>
</dbReference>
<dbReference type="Gene3D" id="3.40.630.30">
    <property type="match status" value="1"/>
</dbReference>
<dbReference type="Proteomes" id="UP001207626">
    <property type="component" value="Unassembled WGS sequence"/>
</dbReference>
<dbReference type="PANTHER" id="PTHR43420:SF44">
    <property type="entry name" value="ACETYLTRANSFERASE YPEA"/>
    <property type="match status" value="1"/>
</dbReference>
<keyword evidence="2" id="KW-0012">Acyltransferase</keyword>
<name>A0ABT4DQS8_9BACL</name>
<dbReference type="RefSeq" id="WP_268601101.1">
    <property type="nucleotide sequence ID" value="NZ_JAMDLV010000006.1"/>
</dbReference>
<reference evidence="4 5" key="1">
    <citation type="submission" date="2022-05" db="EMBL/GenBank/DDBJ databases">
        <title>Genome Sequencing of Bee-Associated Microbes.</title>
        <authorList>
            <person name="Dunlap C."/>
        </authorList>
    </citation>
    <scope>NUCLEOTIDE SEQUENCE [LARGE SCALE GENOMIC DNA]</scope>
    <source>
        <strain evidence="4 5">NRRL NRS-1438</strain>
    </source>
</reference>
<gene>
    <name evidence="4" type="ORF">M5X09_08255</name>
</gene>
<evidence type="ECO:0000259" key="3">
    <source>
        <dbReference type="PROSITE" id="PS51186"/>
    </source>
</evidence>
<dbReference type="CDD" id="cd04301">
    <property type="entry name" value="NAT_SF"/>
    <property type="match status" value="1"/>
</dbReference>
<sequence length="184" mass="21241">MEIKQLRAYSRAEMQLVGEFGYISDQKFEVSKDETLNKVTINISLKHLDTPYKKKEMNEEDDHERYSKLVSLGYSLALYVGNEPAAIAITEPQDWNNTLLIWHFQVAEHHKRKSYGKKLMSKLEEVARENGCRAITLETQNTNAPAIRFYQSCGFEIEGVDLSFYTNHDVEAGEVALFMKKKLL</sequence>
<dbReference type="InterPro" id="IPR016181">
    <property type="entry name" value="Acyl_CoA_acyltransferase"/>
</dbReference>
<keyword evidence="5" id="KW-1185">Reference proteome</keyword>
<keyword evidence="1" id="KW-0808">Transferase</keyword>
<proteinExistence type="predicted"/>
<comment type="caution">
    <text evidence="4">The sequence shown here is derived from an EMBL/GenBank/DDBJ whole genome shotgun (WGS) entry which is preliminary data.</text>
</comment>